<gene>
    <name evidence="2" type="ORF">ENV14_04070</name>
</gene>
<evidence type="ECO:0000313" key="2">
    <source>
        <dbReference type="EMBL" id="HGI87552.1"/>
    </source>
</evidence>
<keyword evidence="1" id="KW-0472">Membrane</keyword>
<sequence>MVVIYTAISRPEDLTSTAKLLSVARETATTIVLLTGAVHIALAVLGTLTIITMWLRGRKRLLKYIALATSVAALLLVAGYIVGAIAMLITSVLSITKTSPLQSTPP</sequence>
<accession>A0A7C4BDL0</accession>
<evidence type="ECO:0000256" key="1">
    <source>
        <dbReference type="SAM" id="Phobius"/>
    </source>
</evidence>
<comment type="caution">
    <text evidence="2">The sequence shown here is derived from an EMBL/GenBank/DDBJ whole genome shotgun (WGS) entry which is preliminary data.</text>
</comment>
<keyword evidence="1" id="KW-1133">Transmembrane helix</keyword>
<feature type="transmembrane region" description="Helical" evidence="1">
    <location>
        <begin position="67"/>
        <end position="96"/>
    </location>
</feature>
<dbReference type="EMBL" id="DTFF01000038">
    <property type="protein sequence ID" value="HGI87552.1"/>
    <property type="molecule type" value="Genomic_DNA"/>
</dbReference>
<dbReference type="AlphaFoldDB" id="A0A7C4BDL0"/>
<organism evidence="2">
    <name type="scientific">Ignisphaera aggregans</name>
    <dbReference type="NCBI Taxonomy" id="334771"/>
    <lineage>
        <taxon>Archaea</taxon>
        <taxon>Thermoproteota</taxon>
        <taxon>Thermoprotei</taxon>
        <taxon>Desulfurococcales</taxon>
        <taxon>Desulfurococcaceae</taxon>
        <taxon>Ignisphaera</taxon>
    </lineage>
</organism>
<name>A0A7C4BDL0_9CREN</name>
<reference evidence="2" key="1">
    <citation type="journal article" date="2020" name="mSystems">
        <title>Genome- and Community-Level Interaction Insights into Carbon Utilization and Element Cycling Functions of Hydrothermarchaeota in Hydrothermal Sediment.</title>
        <authorList>
            <person name="Zhou Z."/>
            <person name="Liu Y."/>
            <person name="Xu W."/>
            <person name="Pan J."/>
            <person name="Luo Z.H."/>
            <person name="Li M."/>
        </authorList>
    </citation>
    <scope>NUCLEOTIDE SEQUENCE [LARGE SCALE GENOMIC DNA]</scope>
    <source>
        <strain evidence="2">SpSt-732</strain>
    </source>
</reference>
<keyword evidence="1" id="KW-0812">Transmembrane</keyword>
<protein>
    <submittedName>
        <fullName evidence="2">Uncharacterized protein</fullName>
    </submittedName>
</protein>
<feature type="transmembrane region" description="Helical" evidence="1">
    <location>
        <begin position="31"/>
        <end position="55"/>
    </location>
</feature>
<proteinExistence type="predicted"/>